<organism evidence="15 16">
    <name type="scientific">Lojkania enalia</name>
    <dbReference type="NCBI Taxonomy" id="147567"/>
    <lineage>
        <taxon>Eukaryota</taxon>
        <taxon>Fungi</taxon>
        <taxon>Dikarya</taxon>
        <taxon>Ascomycota</taxon>
        <taxon>Pezizomycotina</taxon>
        <taxon>Dothideomycetes</taxon>
        <taxon>Pleosporomycetidae</taxon>
        <taxon>Pleosporales</taxon>
        <taxon>Pleosporales incertae sedis</taxon>
        <taxon>Lojkania</taxon>
    </lineage>
</organism>
<keyword evidence="8 12" id="KW-0175">Coiled coil</keyword>
<evidence type="ECO:0000256" key="7">
    <source>
        <dbReference type="ARBA" id="ARBA00022840"/>
    </source>
</evidence>
<dbReference type="PANTHER" id="PTHR19306:SF6">
    <property type="entry name" value="STRUCTURAL MAINTENANCE OF CHROMOSOMES PROTEIN 6"/>
    <property type="match status" value="1"/>
</dbReference>
<comment type="subcellular location">
    <subcellularLocation>
        <location evidence="2">Chromosome</location>
    </subcellularLocation>
    <subcellularLocation>
        <location evidence="1">Nucleus</location>
    </subcellularLocation>
</comment>
<dbReference type="AlphaFoldDB" id="A0A9P4KFI0"/>
<dbReference type="Gene3D" id="1.10.287.1490">
    <property type="match status" value="1"/>
</dbReference>
<sequence length="1154" mass="131062">MGGIRVPKRPRDHIDDGGVHGLIRPGDKARGKRPRTSPSEASDEHVRSGTESERTANDSASDDDQDTVNDDANLERATQVVTRQLRDNEEKQNLPAEQGIIEEIRCTNFMCHEQLTVPLGPLINFIIGHNGSGKSAVLTALTLCLGGKATATNRGQNLKSFIKEGRDSCSLSVKIKNQGSAAFKPDTYGRSIIVERHFNKNGSSGFKIKDVNGKVVTTKKAELEDILDAFALQIDNPMNVLTQDMARQFLNDSSPKEKYKFFLKGTQLEALSNDYAVISNNLDVMESKTLVFNQDIEVLRKQAEAAVAKARRAANLQTMRDREKVLASQAAWARVQEEEEELSKIDDEITHVTGLIKERTAQADSASDQYERANKAFSDANQSIQDQQAELVPVEQEVAELKSKWDDIKKGILKVKTTEREISQKLASKERSIESYEAQIVEHRHRQAEADDGQHAQKMHELEEAKEAYEEAKTRFSNHDDSLPDLTHRLKLAEVEEQKAHNGLLQKQGEIRRSQEKIGEIERGQQSWTDAYPNSAGLSRLVQAIQGERRFRERPVGPIGRYVKLLKPEWSSILERQAGASLNAFVVINKDDQTLLSDIMKRLKCQYPIYIGSNQQIDTAGHEPDSGLDTWMRVLKIDHNLIRNQMIINHSIDQAVLIKDRKKAEDFMQFGGPRRQNVKMCFCMRDGDPTKGHFISFNPQTEARTMGPINEWKFSTRMQADREPQLKAEKSNLDRLRQELRAMQSNITEIQYKVKSRRCDIQNHDKEKRQLKIQFQTAQESVERLESELSAATPNAGMIEQLEEALRDVQNEKDFEEGQYQDTIIEKDKLNAEARGSKSSLEEAQDRLSSLNIALGKAASKADKMARKREEVLREKNRALEEVHAAERNKTEWEQKRGAQLGIVEENTQYAMLISSARVEVPRGETHDSLMKKLDRLVTEREESEKQLGGSEEELLRKANEAKQRHKAKRDDRAEHDRVAHMLKKSLINRKQRWERFRQEISLRARITFTYLLSERQFRGTLQVDHKSQQLDIHVQPDITVVSGAGRQTKTLSGGEKSFSTICLLLALWDAMGSPIRCLDEFDVFMDNVNREISMKMMIGAARRAVGRQFILITPQAMGKVESKDDVKIIRMDDPERGQTALSFSRRGATTTTA</sequence>
<evidence type="ECO:0000256" key="13">
    <source>
        <dbReference type="SAM" id="MobiDB-lite"/>
    </source>
</evidence>
<accession>A0A9P4KFI0</accession>
<keyword evidence="9" id="KW-0233">DNA recombination</keyword>
<evidence type="ECO:0000256" key="11">
    <source>
        <dbReference type="ARBA" id="ARBA00023242"/>
    </source>
</evidence>
<dbReference type="GO" id="GO:0003684">
    <property type="term" value="F:damaged DNA binding"/>
    <property type="evidence" value="ECO:0007669"/>
    <property type="project" value="TreeGrafter"/>
</dbReference>
<keyword evidence="11" id="KW-0539">Nucleus</keyword>
<keyword evidence="6" id="KW-0227">DNA damage</keyword>
<feature type="coiled-coil region" evidence="12">
    <location>
        <begin position="726"/>
        <end position="896"/>
    </location>
</feature>
<dbReference type="Pfam" id="PF02463">
    <property type="entry name" value="SMC_N"/>
    <property type="match status" value="1"/>
</dbReference>
<evidence type="ECO:0000256" key="10">
    <source>
        <dbReference type="ARBA" id="ARBA00023204"/>
    </source>
</evidence>
<evidence type="ECO:0000256" key="5">
    <source>
        <dbReference type="ARBA" id="ARBA00022741"/>
    </source>
</evidence>
<keyword evidence="10" id="KW-0234">DNA repair</keyword>
<evidence type="ECO:0000256" key="1">
    <source>
        <dbReference type="ARBA" id="ARBA00004123"/>
    </source>
</evidence>
<feature type="region of interest" description="Disordered" evidence="13">
    <location>
        <begin position="1"/>
        <end position="73"/>
    </location>
</feature>
<protein>
    <submittedName>
        <fullName evidence="15">Dna repair protein-like protein rad18</fullName>
    </submittedName>
</protein>
<dbReference type="OrthoDB" id="10072614at2759"/>
<dbReference type="GO" id="GO:0003697">
    <property type="term" value="F:single-stranded DNA binding"/>
    <property type="evidence" value="ECO:0007669"/>
    <property type="project" value="TreeGrafter"/>
</dbReference>
<evidence type="ECO:0000259" key="14">
    <source>
        <dbReference type="Pfam" id="PF02463"/>
    </source>
</evidence>
<evidence type="ECO:0000256" key="6">
    <source>
        <dbReference type="ARBA" id="ARBA00022763"/>
    </source>
</evidence>
<keyword evidence="4" id="KW-0158">Chromosome</keyword>
<evidence type="ECO:0000256" key="9">
    <source>
        <dbReference type="ARBA" id="ARBA00023172"/>
    </source>
</evidence>
<dbReference type="GO" id="GO:0030915">
    <property type="term" value="C:Smc5-Smc6 complex"/>
    <property type="evidence" value="ECO:0007669"/>
    <property type="project" value="TreeGrafter"/>
</dbReference>
<dbReference type="Proteomes" id="UP000800093">
    <property type="component" value="Unassembled WGS sequence"/>
</dbReference>
<feature type="domain" description="RecF/RecN/SMC N-terminal" evidence="14">
    <location>
        <begin position="101"/>
        <end position="1117"/>
    </location>
</feature>
<dbReference type="InterPro" id="IPR027417">
    <property type="entry name" value="P-loop_NTPase"/>
</dbReference>
<evidence type="ECO:0000313" key="16">
    <source>
        <dbReference type="Proteomes" id="UP000800093"/>
    </source>
</evidence>
<comment type="similarity">
    <text evidence="3">Belongs to the SMC family. SMC6 subfamily.</text>
</comment>
<feature type="compositionally biased region" description="Basic residues" evidence="13">
    <location>
        <begin position="1"/>
        <end position="11"/>
    </location>
</feature>
<keyword evidence="16" id="KW-1185">Reference proteome</keyword>
<reference evidence="16" key="1">
    <citation type="journal article" date="2020" name="Stud. Mycol.">
        <title>101 Dothideomycetes genomes: A test case for predicting lifestyles and emergence of pathogens.</title>
        <authorList>
            <person name="Haridas S."/>
            <person name="Albert R."/>
            <person name="Binder M."/>
            <person name="Bloem J."/>
            <person name="LaButti K."/>
            <person name="Salamov A."/>
            <person name="Andreopoulos B."/>
            <person name="Baker S."/>
            <person name="Barry K."/>
            <person name="Bills G."/>
            <person name="Bluhm B."/>
            <person name="Cannon C."/>
            <person name="Castanera R."/>
            <person name="Culley D."/>
            <person name="Daum C."/>
            <person name="Ezra D."/>
            <person name="Gonzalez J."/>
            <person name="Henrissat B."/>
            <person name="Kuo A."/>
            <person name="Liang C."/>
            <person name="Lipzen A."/>
            <person name="Lutzoni F."/>
            <person name="Magnuson J."/>
            <person name="Mondo S."/>
            <person name="Nolan M."/>
            <person name="Ohm R."/>
            <person name="Pangilinan J."/>
            <person name="Park H.-J."/>
            <person name="Ramirez L."/>
            <person name="Alfaro M."/>
            <person name="Sun H."/>
            <person name="Tritt A."/>
            <person name="Yoshinaga Y."/>
            <person name="Zwiers L.-H."/>
            <person name="Turgeon B."/>
            <person name="Goodwin S."/>
            <person name="Spatafora J."/>
            <person name="Crous P."/>
            <person name="Grigoriev I."/>
        </authorList>
    </citation>
    <scope>NUCLEOTIDE SEQUENCE [LARGE SCALE GENOMIC DNA]</scope>
    <source>
        <strain evidence="16">CBS 304.66</strain>
    </source>
</reference>
<evidence type="ECO:0000256" key="12">
    <source>
        <dbReference type="SAM" id="Coils"/>
    </source>
</evidence>
<dbReference type="Gene3D" id="3.40.50.300">
    <property type="entry name" value="P-loop containing nucleotide triphosphate hydrolases"/>
    <property type="match status" value="2"/>
</dbReference>
<feature type="compositionally biased region" description="Acidic residues" evidence="13">
    <location>
        <begin position="60"/>
        <end position="69"/>
    </location>
</feature>
<comment type="caution">
    <text evidence="15">The sequence shown here is derived from an EMBL/GenBank/DDBJ whole genome shotgun (WGS) entry which is preliminary data.</text>
</comment>
<evidence type="ECO:0000256" key="4">
    <source>
        <dbReference type="ARBA" id="ARBA00022454"/>
    </source>
</evidence>
<proteinExistence type="inferred from homology"/>
<evidence type="ECO:0000256" key="8">
    <source>
        <dbReference type="ARBA" id="ARBA00023054"/>
    </source>
</evidence>
<feature type="coiled-coil region" evidence="12">
    <location>
        <begin position="268"/>
        <end position="316"/>
    </location>
</feature>
<dbReference type="InterPro" id="IPR003395">
    <property type="entry name" value="RecF/RecN/SMC_N"/>
</dbReference>
<dbReference type="GO" id="GO:0000724">
    <property type="term" value="P:double-strand break repair via homologous recombination"/>
    <property type="evidence" value="ECO:0007669"/>
    <property type="project" value="TreeGrafter"/>
</dbReference>
<name>A0A9P4KFI0_9PLEO</name>
<dbReference type="PANTHER" id="PTHR19306">
    <property type="entry name" value="STRUCTURAL MAINTENANCE OF CHROMOSOMES 5,6 SMC5, SMC6"/>
    <property type="match status" value="1"/>
</dbReference>
<feature type="coiled-coil region" evidence="12">
    <location>
        <begin position="356"/>
        <end position="482"/>
    </location>
</feature>
<dbReference type="GO" id="GO:0005634">
    <property type="term" value="C:nucleus"/>
    <property type="evidence" value="ECO:0007669"/>
    <property type="project" value="UniProtKB-SubCell"/>
</dbReference>
<keyword evidence="5" id="KW-0547">Nucleotide-binding</keyword>
<dbReference type="GO" id="GO:0005524">
    <property type="term" value="F:ATP binding"/>
    <property type="evidence" value="ECO:0007669"/>
    <property type="project" value="UniProtKB-KW"/>
</dbReference>
<dbReference type="GO" id="GO:0035861">
    <property type="term" value="C:site of double-strand break"/>
    <property type="evidence" value="ECO:0007669"/>
    <property type="project" value="TreeGrafter"/>
</dbReference>
<feature type="compositionally biased region" description="Basic and acidic residues" evidence="13">
    <location>
        <begin position="42"/>
        <end position="56"/>
    </location>
</feature>
<dbReference type="SUPFAM" id="SSF52540">
    <property type="entry name" value="P-loop containing nucleoside triphosphate hydrolases"/>
    <property type="match status" value="1"/>
</dbReference>
<evidence type="ECO:0000256" key="2">
    <source>
        <dbReference type="ARBA" id="ARBA00004286"/>
    </source>
</evidence>
<keyword evidence="7" id="KW-0067">ATP-binding</keyword>
<feature type="coiled-coil region" evidence="12">
    <location>
        <begin position="927"/>
        <end position="972"/>
    </location>
</feature>
<evidence type="ECO:0000256" key="3">
    <source>
        <dbReference type="ARBA" id="ARBA00006793"/>
    </source>
</evidence>
<evidence type="ECO:0000313" key="15">
    <source>
        <dbReference type="EMBL" id="KAF2267665.1"/>
    </source>
</evidence>
<dbReference type="EMBL" id="ML986590">
    <property type="protein sequence ID" value="KAF2267665.1"/>
    <property type="molecule type" value="Genomic_DNA"/>
</dbReference>
<gene>
    <name evidence="15" type="ORF">CC78DRAFT_511887</name>
</gene>